<comment type="caution">
    <text evidence="1">The sequence shown here is derived from an EMBL/GenBank/DDBJ whole genome shotgun (WGS) entry which is preliminary data.</text>
</comment>
<keyword evidence="1" id="KW-0808">Transferase</keyword>
<dbReference type="Proteomes" id="UP000242444">
    <property type="component" value="Unassembled WGS sequence"/>
</dbReference>
<gene>
    <name evidence="1" type="ORF">CFN78_12455</name>
</gene>
<dbReference type="EMBL" id="NKYE01000006">
    <property type="protein sequence ID" value="OZM73032.1"/>
    <property type="molecule type" value="Genomic_DNA"/>
</dbReference>
<dbReference type="AlphaFoldDB" id="A0A263D3H9"/>
<dbReference type="InterPro" id="IPR011009">
    <property type="entry name" value="Kinase-like_dom_sf"/>
</dbReference>
<dbReference type="GO" id="GO:0016740">
    <property type="term" value="F:transferase activity"/>
    <property type="evidence" value="ECO:0007669"/>
    <property type="project" value="UniProtKB-KW"/>
</dbReference>
<protein>
    <submittedName>
        <fullName evidence="1">Phosphotransferase</fullName>
    </submittedName>
</protein>
<keyword evidence="2" id="KW-1185">Reference proteome</keyword>
<proteinExistence type="predicted"/>
<dbReference type="RefSeq" id="WP_094862890.1">
    <property type="nucleotide sequence ID" value="NZ_NKYE01000006.1"/>
</dbReference>
<organism evidence="1 2">
    <name type="scientific">Amycolatopsis antarctica</name>
    <dbReference type="NCBI Taxonomy" id="1854586"/>
    <lineage>
        <taxon>Bacteria</taxon>
        <taxon>Bacillati</taxon>
        <taxon>Actinomycetota</taxon>
        <taxon>Actinomycetes</taxon>
        <taxon>Pseudonocardiales</taxon>
        <taxon>Pseudonocardiaceae</taxon>
        <taxon>Amycolatopsis</taxon>
    </lineage>
</organism>
<sequence>MTVDTSPADDSTTVGGGAEYLAIEAAVAAGEAVLAHRFGSAIPLIEPEDLAGSGPATVVRARIASSPFALPRTLVIKHYPAAPGGDVPDPFAQEAVSYQLFTALAKEDRMCPELLAHDGEHRVLVVEDLGRAPTLQDKLAGSDARGAERALLSWARSLGRLHAGTASREADFNALLRRLGGPVHGEDTTPVLACAQLPALIEDTLGLVVPEEVGRRAERAAEDARSMSFRAFSPVDLWPDNNLVTGDGVRFLDFERGRVRNALVDAAYLRVPFASSPHALALPAGMSEAMIAAWRSEVTPIWPVLAEEDELSRYLLDGQLLWVWITTWELLRRLRPGAPAGASGRAAALVTYWQELARQAERAGADVLAGHAAEVGAAVDERFGPGLRLALYPAFR</sequence>
<evidence type="ECO:0000313" key="2">
    <source>
        <dbReference type="Proteomes" id="UP000242444"/>
    </source>
</evidence>
<dbReference type="InParanoid" id="A0A263D3H9"/>
<accession>A0A263D3H9</accession>
<reference evidence="1 2" key="1">
    <citation type="submission" date="2017-07" db="EMBL/GenBank/DDBJ databases">
        <title>Amycolatopsis antarcticus sp. nov., isolated from the surface of an Antarcticus brown macroalga.</title>
        <authorList>
            <person name="Wang J."/>
            <person name="Leiva S."/>
            <person name="Huang J."/>
            <person name="Huang Y."/>
        </authorList>
    </citation>
    <scope>NUCLEOTIDE SEQUENCE [LARGE SCALE GENOMIC DNA]</scope>
    <source>
        <strain evidence="1 2">AU-G6</strain>
    </source>
</reference>
<dbReference type="OrthoDB" id="144109at2"/>
<dbReference type="SUPFAM" id="SSF56112">
    <property type="entry name" value="Protein kinase-like (PK-like)"/>
    <property type="match status" value="1"/>
</dbReference>
<name>A0A263D3H9_9PSEU</name>
<evidence type="ECO:0000313" key="1">
    <source>
        <dbReference type="EMBL" id="OZM73032.1"/>
    </source>
</evidence>